<name>A0A839HHY4_9BURK</name>
<comment type="caution">
    <text evidence="4">The sequence shown here is derived from an EMBL/GenBank/DDBJ whole genome shotgun (WGS) entry which is preliminary data.</text>
</comment>
<accession>A0A839HHY4</accession>
<dbReference type="PANTHER" id="PTHR10655">
    <property type="entry name" value="LYSOPHOSPHOLIPASE-RELATED"/>
    <property type="match status" value="1"/>
</dbReference>
<gene>
    <name evidence="4" type="ORF">H4F90_07625</name>
</gene>
<dbReference type="InterPro" id="IPR029058">
    <property type="entry name" value="AB_hydrolase_fold"/>
</dbReference>
<dbReference type="InterPro" id="IPR003140">
    <property type="entry name" value="PLipase/COase/thioEstase"/>
</dbReference>
<dbReference type="InterPro" id="IPR050565">
    <property type="entry name" value="LYPA1-2/EST-like"/>
</dbReference>
<dbReference type="RefSeq" id="WP_182663178.1">
    <property type="nucleotide sequence ID" value="NZ_JACIVI010000002.1"/>
</dbReference>
<comment type="similarity">
    <text evidence="1">Belongs to the AB hydrolase superfamily. AB hydrolase 2 family.</text>
</comment>
<dbReference type="GO" id="GO:0016787">
    <property type="term" value="F:hydrolase activity"/>
    <property type="evidence" value="ECO:0007669"/>
    <property type="project" value="UniProtKB-KW"/>
</dbReference>
<dbReference type="SUPFAM" id="SSF53474">
    <property type="entry name" value="alpha/beta-Hydrolases"/>
    <property type="match status" value="1"/>
</dbReference>
<dbReference type="EMBL" id="JACIVI010000002">
    <property type="protein sequence ID" value="MBB1161845.1"/>
    <property type="molecule type" value="Genomic_DNA"/>
</dbReference>
<keyword evidence="2 4" id="KW-0378">Hydrolase</keyword>
<keyword evidence="5" id="KW-1185">Reference proteome</keyword>
<protein>
    <submittedName>
        <fullName evidence="4">Dienelactone hydrolase family protein</fullName>
    </submittedName>
</protein>
<dbReference type="AlphaFoldDB" id="A0A839HHY4"/>
<evidence type="ECO:0000256" key="1">
    <source>
        <dbReference type="ARBA" id="ARBA00006499"/>
    </source>
</evidence>
<dbReference type="Gene3D" id="3.40.50.1820">
    <property type="entry name" value="alpha/beta hydrolase"/>
    <property type="match status" value="1"/>
</dbReference>
<dbReference type="Proteomes" id="UP000586093">
    <property type="component" value="Unassembled WGS sequence"/>
</dbReference>
<evidence type="ECO:0000256" key="2">
    <source>
        <dbReference type="ARBA" id="ARBA00022801"/>
    </source>
</evidence>
<evidence type="ECO:0000313" key="4">
    <source>
        <dbReference type="EMBL" id="MBB1161845.1"/>
    </source>
</evidence>
<reference evidence="4 5" key="1">
    <citation type="submission" date="2020-08" db="EMBL/GenBank/DDBJ databases">
        <title>Aquariorum lacteus gen. nov., sp. nov., a new member of the family Comamonadaceae, isolated from freshwater aquarium.</title>
        <authorList>
            <person name="Chun S.-J."/>
        </authorList>
    </citation>
    <scope>NUCLEOTIDE SEQUENCE [LARGE SCALE GENOMIC DNA]</scope>
    <source>
        <strain evidence="4 5">SJAQ100</strain>
    </source>
</reference>
<feature type="domain" description="Phospholipase/carboxylesterase/thioesterase" evidence="3">
    <location>
        <begin position="17"/>
        <end position="218"/>
    </location>
</feature>
<dbReference type="PANTHER" id="PTHR10655:SF17">
    <property type="entry name" value="LYSOPHOSPHOLIPASE-LIKE PROTEIN 1"/>
    <property type="match status" value="1"/>
</dbReference>
<organism evidence="4 5">
    <name type="scientific">Aquariibacter albus</name>
    <dbReference type="NCBI Taxonomy" id="2759899"/>
    <lineage>
        <taxon>Bacteria</taxon>
        <taxon>Pseudomonadati</taxon>
        <taxon>Pseudomonadota</taxon>
        <taxon>Betaproteobacteria</taxon>
        <taxon>Burkholderiales</taxon>
        <taxon>Sphaerotilaceae</taxon>
        <taxon>Aquariibacter</taxon>
    </lineage>
</organism>
<proteinExistence type="inferred from homology"/>
<evidence type="ECO:0000313" key="5">
    <source>
        <dbReference type="Proteomes" id="UP000586093"/>
    </source>
</evidence>
<dbReference type="Pfam" id="PF02230">
    <property type="entry name" value="Abhydrolase_2"/>
    <property type="match status" value="1"/>
</dbReference>
<sequence length="227" mass="24142">MTLDTVELLAGPAGAAPVATVIVLHGLGADGHDFVPVCRELDLSALGAVRYVLPHAPKRPVTINGGYVMRAWYDIREADLLRREDEASLRESQALVDALIAAEIARGVPAERIVLMGFSQGCAMTLMAGLRQPNRLAGLVGLSGYLPLAATTAAERHAANAATPVFLAHGDWDPIIPIARAEASRDQLAALGYAVEWQRYPMPHSVSPEEIEAIEAFLLRVLAAPAA</sequence>
<evidence type="ECO:0000259" key="3">
    <source>
        <dbReference type="Pfam" id="PF02230"/>
    </source>
</evidence>